<evidence type="ECO:0000313" key="1">
    <source>
        <dbReference type="EMBL" id="GIY38156.1"/>
    </source>
</evidence>
<proteinExistence type="predicted"/>
<keyword evidence="2" id="KW-1185">Reference proteome</keyword>
<dbReference type="Proteomes" id="UP001054945">
    <property type="component" value="Unassembled WGS sequence"/>
</dbReference>
<name>A0AAV4SYT6_CAEEX</name>
<protein>
    <recommendedName>
        <fullName evidence="3">Ycf15</fullName>
    </recommendedName>
</protein>
<dbReference type="AlphaFoldDB" id="A0AAV4SYT6"/>
<evidence type="ECO:0008006" key="3">
    <source>
        <dbReference type="Google" id="ProtNLM"/>
    </source>
</evidence>
<sequence>MVLLHIHISIPNLEQQQQQKINKKFWRDSLAPRLLLKPNGRTFQPSDSPSSVEIRRFLFIVCGWKPRLISSDDQCNIHQT</sequence>
<dbReference type="EMBL" id="BPLR01010266">
    <property type="protein sequence ID" value="GIY38156.1"/>
    <property type="molecule type" value="Genomic_DNA"/>
</dbReference>
<gene>
    <name evidence="1" type="ORF">CEXT_409761</name>
</gene>
<organism evidence="1 2">
    <name type="scientific">Caerostris extrusa</name>
    <name type="common">Bark spider</name>
    <name type="synonym">Caerostris bankana</name>
    <dbReference type="NCBI Taxonomy" id="172846"/>
    <lineage>
        <taxon>Eukaryota</taxon>
        <taxon>Metazoa</taxon>
        <taxon>Ecdysozoa</taxon>
        <taxon>Arthropoda</taxon>
        <taxon>Chelicerata</taxon>
        <taxon>Arachnida</taxon>
        <taxon>Araneae</taxon>
        <taxon>Araneomorphae</taxon>
        <taxon>Entelegynae</taxon>
        <taxon>Araneoidea</taxon>
        <taxon>Araneidae</taxon>
        <taxon>Caerostris</taxon>
    </lineage>
</organism>
<evidence type="ECO:0000313" key="2">
    <source>
        <dbReference type="Proteomes" id="UP001054945"/>
    </source>
</evidence>
<reference evidence="1 2" key="1">
    <citation type="submission" date="2021-06" db="EMBL/GenBank/DDBJ databases">
        <title>Caerostris extrusa draft genome.</title>
        <authorList>
            <person name="Kono N."/>
            <person name="Arakawa K."/>
        </authorList>
    </citation>
    <scope>NUCLEOTIDE SEQUENCE [LARGE SCALE GENOMIC DNA]</scope>
</reference>
<comment type="caution">
    <text evidence="1">The sequence shown here is derived from an EMBL/GenBank/DDBJ whole genome shotgun (WGS) entry which is preliminary data.</text>
</comment>
<accession>A0AAV4SYT6</accession>